<proteinExistence type="predicted"/>
<accession>A0A4Y2RXB7</accession>
<evidence type="ECO:0000313" key="1">
    <source>
        <dbReference type="EMBL" id="GBN79889.1"/>
    </source>
</evidence>
<gene>
    <name evidence="1" type="ORF">AVEN_192154_1</name>
</gene>
<sequence length="116" mass="12795">MTIENALEARFGDSHLPVLCGIEDKTAETGKPAGIAADVKRLMSQLTPRWCPLCKWRNDDGSLSMATSRGVEFKKFCKRLMNSSGGHLESEDLGRMKAILLGDYKIGSDHRAIENV</sequence>
<dbReference type="OrthoDB" id="8034362at2759"/>
<evidence type="ECO:0000313" key="2">
    <source>
        <dbReference type="Proteomes" id="UP000499080"/>
    </source>
</evidence>
<name>A0A4Y2RXB7_ARAVE</name>
<keyword evidence="2" id="KW-1185">Reference proteome</keyword>
<protein>
    <submittedName>
        <fullName evidence="1">Uncharacterized protein</fullName>
    </submittedName>
</protein>
<comment type="caution">
    <text evidence="1">The sequence shown here is derived from an EMBL/GenBank/DDBJ whole genome shotgun (WGS) entry which is preliminary data.</text>
</comment>
<organism evidence="1 2">
    <name type="scientific">Araneus ventricosus</name>
    <name type="common">Orbweaver spider</name>
    <name type="synonym">Epeira ventricosa</name>
    <dbReference type="NCBI Taxonomy" id="182803"/>
    <lineage>
        <taxon>Eukaryota</taxon>
        <taxon>Metazoa</taxon>
        <taxon>Ecdysozoa</taxon>
        <taxon>Arthropoda</taxon>
        <taxon>Chelicerata</taxon>
        <taxon>Arachnida</taxon>
        <taxon>Araneae</taxon>
        <taxon>Araneomorphae</taxon>
        <taxon>Entelegynae</taxon>
        <taxon>Araneoidea</taxon>
        <taxon>Araneidae</taxon>
        <taxon>Araneus</taxon>
    </lineage>
</organism>
<dbReference type="AlphaFoldDB" id="A0A4Y2RXB7"/>
<dbReference type="EMBL" id="BGPR01018695">
    <property type="protein sequence ID" value="GBN79889.1"/>
    <property type="molecule type" value="Genomic_DNA"/>
</dbReference>
<dbReference type="Proteomes" id="UP000499080">
    <property type="component" value="Unassembled WGS sequence"/>
</dbReference>
<reference evidence="1 2" key="1">
    <citation type="journal article" date="2019" name="Sci. Rep.">
        <title>Orb-weaving spider Araneus ventricosus genome elucidates the spidroin gene catalogue.</title>
        <authorList>
            <person name="Kono N."/>
            <person name="Nakamura H."/>
            <person name="Ohtoshi R."/>
            <person name="Moran D.A.P."/>
            <person name="Shinohara A."/>
            <person name="Yoshida Y."/>
            <person name="Fujiwara M."/>
            <person name="Mori M."/>
            <person name="Tomita M."/>
            <person name="Arakawa K."/>
        </authorList>
    </citation>
    <scope>NUCLEOTIDE SEQUENCE [LARGE SCALE GENOMIC DNA]</scope>
</reference>